<keyword evidence="2" id="KW-1185">Reference proteome</keyword>
<proteinExistence type="predicted"/>
<dbReference type="InterPro" id="IPR019587">
    <property type="entry name" value="Polyketide_cyclase/dehydratase"/>
</dbReference>
<evidence type="ECO:0000313" key="1">
    <source>
        <dbReference type="EMBL" id="MBB4660488.1"/>
    </source>
</evidence>
<sequence>MPAPVMVSIDVPQARPDVFAFLDVMANHEPFTNHMLVDWSYAGPDRGVGSKAHVQSKAGGRKPPVEIEVVEAQPPRRIVERNVSAGGRRVGEGVYELSELPDGGTRIAFTYSWRRAPFADRALAPLVRAALRRGNQRAMERLAEQLPARGG</sequence>
<name>A0A840I8Q4_9ACTN</name>
<dbReference type="RefSeq" id="WP_183337858.1">
    <property type="nucleotide sequence ID" value="NZ_JACHNU010000001.1"/>
</dbReference>
<reference evidence="1 2" key="1">
    <citation type="submission" date="2020-08" db="EMBL/GenBank/DDBJ databases">
        <title>Genomic Encyclopedia of Archaeal and Bacterial Type Strains, Phase II (KMG-II): from individual species to whole genera.</title>
        <authorList>
            <person name="Goeker M."/>
        </authorList>
    </citation>
    <scope>NUCLEOTIDE SEQUENCE [LARGE SCALE GENOMIC DNA]</scope>
    <source>
        <strain evidence="1 2">DSM 23288</strain>
    </source>
</reference>
<evidence type="ECO:0008006" key="3">
    <source>
        <dbReference type="Google" id="ProtNLM"/>
    </source>
</evidence>
<dbReference type="Pfam" id="PF10604">
    <property type="entry name" value="Polyketide_cyc2"/>
    <property type="match status" value="1"/>
</dbReference>
<dbReference type="Proteomes" id="UP000585272">
    <property type="component" value="Unassembled WGS sequence"/>
</dbReference>
<evidence type="ECO:0000313" key="2">
    <source>
        <dbReference type="Proteomes" id="UP000585272"/>
    </source>
</evidence>
<dbReference type="AlphaFoldDB" id="A0A840I8Q4"/>
<accession>A0A840I8Q4</accession>
<dbReference type="SUPFAM" id="SSF55961">
    <property type="entry name" value="Bet v1-like"/>
    <property type="match status" value="1"/>
</dbReference>
<comment type="caution">
    <text evidence="1">The sequence shown here is derived from an EMBL/GenBank/DDBJ whole genome shotgun (WGS) entry which is preliminary data.</text>
</comment>
<dbReference type="InterPro" id="IPR023393">
    <property type="entry name" value="START-like_dom_sf"/>
</dbReference>
<dbReference type="EMBL" id="JACHNU010000001">
    <property type="protein sequence ID" value="MBB4660488.1"/>
    <property type="molecule type" value="Genomic_DNA"/>
</dbReference>
<organism evidence="1 2">
    <name type="scientific">Conexibacter arvalis</name>
    <dbReference type="NCBI Taxonomy" id="912552"/>
    <lineage>
        <taxon>Bacteria</taxon>
        <taxon>Bacillati</taxon>
        <taxon>Actinomycetota</taxon>
        <taxon>Thermoleophilia</taxon>
        <taxon>Solirubrobacterales</taxon>
        <taxon>Conexibacteraceae</taxon>
        <taxon>Conexibacter</taxon>
    </lineage>
</organism>
<protein>
    <recommendedName>
        <fullName evidence="3">SRPBCC family protein</fullName>
    </recommendedName>
</protein>
<dbReference type="Gene3D" id="3.30.530.20">
    <property type="match status" value="1"/>
</dbReference>
<gene>
    <name evidence="1" type="ORF">BDZ31_000061</name>
</gene>